<dbReference type="Proteomes" id="UP000198649">
    <property type="component" value="Unassembled WGS sequence"/>
</dbReference>
<dbReference type="GO" id="GO:0050660">
    <property type="term" value="F:flavin adenine dinucleotide binding"/>
    <property type="evidence" value="ECO:0007669"/>
    <property type="project" value="InterPro"/>
</dbReference>
<evidence type="ECO:0000256" key="4">
    <source>
        <dbReference type="ARBA" id="ARBA00022827"/>
    </source>
</evidence>
<dbReference type="STRING" id="1005945.SAMN05216561_11032"/>
<comment type="cofactor">
    <cofactor evidence="1">
        <name>FAD</name>
        <dbReference type="ChEBI" id="CHEBI:57692"/>
    </cofactor>
</comment>
<dbReference type="PANTHER" id="PTHR43884">
    <property type="entry name" value="ACYL-COA DEHYDROGENASE"/>
    <property type="match status" value="1"/>
</dbReference>
<dbReference type="Gene3D" id="1.20.140.10">
    <property type="entry name" value="Butyryl-CoA Dehydrogenase, subunit A, domain 3"/>
    <property type="match status" value="1"/>
</dbReference>
<dbReference type="InterPro" id="IPR009075">
    <property type="entry name" value="AcylCo_DH/oxidase_C"/>
</dbReference>
<evidence type="ECO:0000256" key="2">
    <source>
        <dbReference type="ARBA" id="ARBA00009347"/>
    </source>
</evidence>
<dbReference type="InterPro" id="IPR009100">
    <property type="entry name" value="AcylCoA_DH/oxidase_NM_dom_sf"/>
</dbReference>
<evidence type="ECO:0000259" key="7">
    <source>
        <dbReference type="Pfam" id="PF02771"/>
    </source>
</evidence>
<keyword evidence="9" id="KW-1185">Reference proteome</keyword>
<protein>
    <submittedName>
        <fullName evidence="8">Acyl-CoA dehydrogenase</fullName>
    </submittedName>
</protein>
<dbReference type="Gene3D" id="2.40.110.10">
    <property type="entry name" value="Butyryl-CoA Dehydrogenase, subunit A, domain 2"/>
    <property type="match status" value="1"/>
</dbReference>
<dbReference type="SUPFAM" id="SSF56645">
    <property type="entry name" value="Acyl-CoA dehydrogenase NM domain-like"/>
    <property type="match status" value="1"/>
</dbReference>
<dbReference type="InterPro" id="IPR013786">
    <property type="entry name" value="AcylCoA_DH/ox_N"/>
</dbReference>
<dbReference type="PANTHER" id="PTHR43884:SF20">
    <property type="entry name" value="ACYL-COA DEHYDROGENASE FADE28"/>
    <property type="match status" value="1"/>
</dbReference>
<dbReference type="Pfam" id="PF00441">
    <property type="entry name" value="Acyl-CoA_dh_1"/>
    <property type="match status" value="1"/>
</dbReference>
<dbReference type="AlphaFoldDB" id="A0A1I3J6U5"/>
<reference evidence="8 9" key="1">
    <citation type="submission" date="2016-10" db="EMBL/GenBank/DDBJ databases">
        <authorList>
            <person name="de Groot N.N."/>
        </authorList>
    </citation>
    <scope>NUCLEOTIDE SEQUENCE [LARGE SCALE GENOMIC DNA]</scope>
    <source>
        <strain evidence="8 9">CGMCC 1.11156</strain>
    </source>
</reference>
<sequence length="375" mass="39043">MDFTFTPEQDEAAALAAEILTDKTGLDRLKQVEADGDRFDRPLWAELASAGLLSLAVPEQHGGAGLGLVELCRVLVEVGRTVAPVPLAVHGAAALLLAERGTPEQQAAWLPGAASGVTVLTAAVAEERTHLPARPTVTATLTATVSGHAWTLSGSKAIVRAGTSADLLLVTATTPEGVGVFLIDPTTTGVERVAQRTSDGDVVARVDLTSAPAELLGTADAPINGEAAQRLGQLLTVCSVAEQLGVTQGALALTASYAKTREQFGRPIGTFQAVSQRLADGYIDVLGQRLTLWHAAWRLSEGLPAEVEVATAKLWAADAGHRLAHTTVHVHGGVGIDLDGEAHRYFTTAKRFEFLFGGATEQALAIGKVLASEPV</sequence>
<proteinExistence type="inferred from homology"/>
<dbReference type="InterPro" id="IPR037069">
    <property type="entry name" value="AcylCoA_DH/ox_N_sf"/>
</dbReference>
<dbReference type="RefSeq" id="WP_091114045.1">
    <property type="nucleotide sequence ID" value="NZ_BKAF01000012.1"/>
</dbReference>
<feature type="domain" description="Acyl-CoA dehydrogenase/oxidase C-terminal" evidence="6">
    <location>
        <begin position="238"/>
        <end position="364"/>
    </location>
</feature>
<accession>A0A1I3J6U5</accession>
<dbReference type="GO" id="GO:0003995">
    <property type="term" value="F:acyl-CoA dehydrogenase activity"/>
    <property type="evidence" value="ECO:0007669"/>
    <property type="project" value="TreeGrafter"/>
</dbReference>
<keyword evidence="4" id="KW-0274">FAD</keyword>
<dbReference type="InterPro" id="IPR036250">
    <property type="entry name" value="AcylCo_DH-like_C"/>
</dbReference>
<organism evidence="8 9">
    <name type="scientific">Nocardioides psychrotolerans</name>
    <dbReference type="NCBI Taxonomy" id="1005945"/>
    <lineage>
        <taxon>Bacteria</taxon>
        <taxon>Bacillati</taxon>
        <taxon>Actinomycetota</taxon>
        <taxon>Actinomycetes</taxon>
        <taxon>Propionibacteriales</taxon>
        <taxon>Nocardioidaceae</taxon>
        <taxon>Nocardioides</taxon>
    </lineage>
</organism>
<keyword evidence="3" id="KW-0285">Flavoprotein</keyword>
<dbReference type="InterPro" id="IPR046373">
    <property type="entry name" value="Acyl-CoA_Oxase/DH_mid-dom_sf"/>
</dbReference>
<feature type="domain" description="Acyl-CoA dehydrogenase/oxidase N-terminal" evidence="7">
    <location>
        <begin position="6"/>
        <end position="116"/>
    </location>
</feature>
<dbReference type="SUPFAM" id="SSF47203">
    <property type="entry name" value="Acyl-CoA dehydrogenase C-terminal domain-like"/>
    <property type="match status" value="1"/>
</dbReference>
<evidence type="ECO:0000256" key="5">
    <source>
        <dbReference type="ARBA" id="ARBA00023002"/>
    </source>
</evidence>
<name>A0A1I3J6U5_9ACTN</name>
<gene>
    <name evidence="8" type="ORF">SAMN05216561_11032</name>
</gene>
<dbReference type="EMBL" id="FOQG01000010">
    <property type="protein sequence ID" value="SFI55903.1"/>
    <property type="molecule type" value="Genomic_DNA"/>
</dbReference>
<evidence type="ECO:0000256" key="3">
    <source>
        <dbReference type="ARBA" id="ARBA00022630"/>
    </source>
</evidence>
<evidence type="ECO:0000313" key="8">
    <source>
        <dbReference type="EMBL" id="SFI55903.1"/>
    </source>
</evidence>
<evidence type="ECO:0000256" key="1">
    <source>
        <dbReference type="ARBA" id="ARBA00001974"/>
    </source>
</evidence>
<dbReference type="Gene3D" id="1.10.540.10">
    <property type="entry name" value="Acyl-CoA dehydrogenase/oxidase, N-terminal domain"/>
    <property type="match status" value="1"/>
</dbReference>
<comment type="similarity">
    <text evidence="2">Belongs to the acyl-CoA dehydrogenase family.</text>
</comment>
<evidence type="ECO:0000313" key="9">
    <source>
        <dbReference type="Proteomes" id="UP000198649"/>
    </source>
</evidence>
<dbReference type="OrthoDB" id="7328575at2"/>
<evidence type="ECO:0000259" key="6">
    <source>
        <dbReference type="Pfam" id="PF00441"/>
    </source>
</evidence>
<keyword evidence="5" id="KW-0560">Oxidoreductase</keyword>
<dbReference type="Pfam" id="PF02771">
    <property type="entry name" value="Acyl-CoA_dh_N"/>
    <property type="match status" value="1"/>
</dbReference>